<dbReference type="Proteomes" id="UP001152888">
    <property type="component" value="Unassembled WGS sequence"/>
</dbReference>
<evidence type="ECO:0000313" key="2">
    <source>
        <dbReference type="EMBL" id="CAH1970570.1"/>
    </source>
</evidence>
<sequence length="86" mass="9471">MEYFRSGLKSVLGAPPPGTQPTGAETVERLVNRVSTSTLLEDRRDACRALKALSKKYRLEVGAQGMDILTQVLELDRSDCEIVGYV</sequence>
<evidence type="ECO:0000256" key="1">
    <source>
        <dbReference type="SAM" id="MobiDB-lite"/>
    </source>
</evidence>
<dbReference type="GO" id="GO:0012507">
    <property type="term" value="C:ER to Golgi transport vesicle membrane"/>
    <property type="evidence" value="ECO:0007669"/>
    <property type="project" value="TreeGrafter"/>
</dbReference>
<dbReference type="GO" id="GO:0061025">
    <property type="term" value="P:membrane fusion"/>
    <property type="evidence" value="ECO:0007669"/>
    <property type="project" value="TreeGrafter"/>
</dbReference>
<protein>
    <submittedName>
        <fullName evidence="2">Uncharacterized protein</fullName>
    </submittedName>
</protein>
<organism evidence="2 3">
    <name type="scientific">Acanthoscelides obtectus</name>
    <name type="common">Bean weevil</name>
    <name type="synonym">Bruchus obtectus</name>
    <dbReference type="NCBI Taxonomy" id="200917"/>
    <lineage>
        <taxon>Eukaryota</taxon>
        <taxon>Metazoa</taxon>
        <taxon>Ecdysozoa</taxon>
        <taxon>Arthropoda</taxon>
        <taxon>Hexapoda</taxon>
        <taxon>Insecta</taxon>
        <taxon>Pterygota</taxon>
        <taxon>Neoptera</taxon>
        <taxon>Endopterygota</taxon>
        <taxon>Coleoptera</taxon>
        <taxon>Polyphaga</taxon>
        <taxon>Cucujiformia</taxon>
        <taxon>Chrysomeloidea</taxon>
        <taxon>Chrysomelidae</taxon>
        <taxon>Bruchinae</taxon>
        <taxon>Bruchini</taxon>
        <taxon>Acanthoscelides</taxon>
    </lineage>
</organism>
<dbReference type="InterPro" id="IPR024095">
    <property type="entry name" value="Vesicle_P115"/>
</dbReference>
<comment type="caution">
    <text evidence="2">The sequence shown here is derived from an EMBL/GenBank/DDBJ whole genome shotgun (WGS) entry which is preliminary data.</text>
</comment>
<dbReference type="InterPro" id="IPR011989">
    <property type="entry name" value="ARM-like"/>
</dbReference>
<reference evidence="2" key="1">
    <citation type="submission" date="2022-03" db="EMBL/GenBank/DDBJ databases">
        <authorList>
            <person name="Sayadi A."/>
        </authorList>
    </citation>
    <scope>NUCLEOTIDE SEQUENCE</scope>
</reference>
<dbReference type="PANTHER" id="PTHR10013:SF0">
    <property type="entry name" value="GENERAL VESICULAR TRANSPORT FACTOR P115"/>
    <property type="match status" value="1"/>
</dbReference>
<evidence type="ECO:0000313" key="3">
    <source>
        <dbReference type="Proteomes" id="UP001152888"/>
    </source>
</evidence>
<dbReference type="Gene3D" id="1.25.10.10">
    <property type="entry name" value="Leucine-rich Repeat Variant"/>
    <property type="match status" value="1"/>
</dbReference>
<dbReference type="GO" id="GO:0006888">
    <property type="term" value="P:endoplasmic reticulum to Golgi vesicle-mediated transport"/>
    <property type="evidence" value="ECO:0007669"/>
    <property type="project" value="TreeGrafter"/>
</dbReference>
<dbReference type="GO" id="GO:0005795">
    <property type="term" value="C:Golgi stack"/>
    <property type="evidence" value="ECO:0007669"/>
    <property type="project" value="TreeGrafter"/>
</dbReference>
<gene>
    <name evidence="2" type="ORF">ACAOBT_LOCUS8993</name>
</gene>
<name>A0A9P0P7L9_ACAOB</name>
<dbReference type="GO" id="GO:0005783">
    <property type="term" value="C:endoplasmic reticulum"/>
    <property type="evidence" value="ECO:0007669"/>
    <property type="project" value="TreeGrafter"/>
</dbReference>
<accession>A0A9P0P7L9</accession>
<dbReference type="OrthoDB" id="198977at2759"/>
<feature type="region of interest" description="Disordered" evidence="1">
    <location>
        <begin position="1"/>
        <end position="23"/>
    </location>
</feature>
<dbReference type="AlphaFoldDB" id="A0A9P0P7L9"/>
<dbReference type="GO" id="GO:0045056">
    <property type="term" value="P:transcytosis"/>
    <property type="evidence" value="ECO:0007669"/>
    <property type="project" value="TreeGrafter"/>
</dbReference>
<keyword evidence="3" id="KW-1185">Reference proteome</keyword>
<dbReference type="EMBL" id="CAKOFQ010006776">
    <property type="protein sequence ID" value="CAH1970570.1"/>
    <property type="molecule type" value="Genomic_DNA"/>
</dbReference>
<dbReference type="GO" id="GO:0006886">
    <property type="term" value="P:intracellular protein transport"/>
    <property type="evidence" value="ECO:0007669"/>
    <property type="project" value="TreeGrafter"/>
</dbReference>
<dbReference type="PANTHER" id="PTHR10013">
    <property type="entry name" value="GENERAL VESICULAR TRANSPORT FACTOR P115"/>
    <property type="match status" value="1"/>
</dbReference>
<proteinExistence type="predicted"/>
<dbReference type="GO" id="GO:0048211">
    <property type="term" value="P:Golgi vesicle docking"/>
    <property type="evidence" value="ECO:0007669"/>
    <property type="project" value="TreeGrafter"/>
</dbReference>